<feature type="compositionally biased region" description="Basic and acidic residues" evidence="1">
    <location>
        <begin position="263"/>
        <end position="275"/>
    </location>
</feature>
<evidence type="ECO:0000313" key="3">
    <source>
        <dbReference type="Proteomes" id="UP000499080"/>
    </source>
</evidence>
<comment type="caution">
    <text evidence="2">The sequence shown here is derived from an EMBL/GenBank/DDBJ whole genome shotgun (WGS) entry which is preliminary data.</text>
</comment>
<evidence type="ECO:0000256" key="1">
    <source>
        <dbReference type="SAM" id="MobiDB-lite"/>
    </source>
</evidence>
<feature type="compositionally biased region" description="Acidic residues" evidence="1">
    <location>
        <begin position="175"/>
        <end position="185"/>
    </location>
</feature>
<accession>A0A4Y2V224</accession>
<dbReference type="EMBL" id="BGPR01042051">
    <property type="protein sequence ID" value="GBO18434.1"/>
    <property type="molecule type" value="Genomic_DNA"/>
</dbReference>
<dbReference type="OrthoDB" id="273070at2759"/>
<feature type="compositionally biased region" description="Basic and acidic residues" evidence="1">
    <location>
        <begin position="284"/>
        <end position="300"/>
    </location>
</feature>
<gene>
    <name evidence="2" type="ORF">AVEN_89953_1</name>
</gene>
<proteinExistence type="predicted"/>
<feature type="compositionally biased region" description="Basic and acidic residues" evidence="1">
    <location>
        <begin position="215"/>
        <end position="236"/>
    </location>
</feature>
<dbReference type="Proteomes" id="UP000499080">
    <property type="component" value="Unassembled WGS sequence"/>
</dbReference>
<protein>
    <submittedName>
        <fullName evidence="2">Uncharacterized protein</fullName>
    </submittedName>
</protein>
<reference evidence="2 3" key="1">
    <citation type="journal article" date="2019" name="Sci. Rep.">
        <title>Orb-weaving spider Araneus ventricosus genome elucidates the spidroin gene catalogue.</title>
        <authorList>
            <person name="Kono N."/>
            <person name="Nakamura H."/>
            <person name="Ohtoshi R."/>
            <person name="Moran D.A.P."/>
            <person name="Shinohara A."/>
            <person name="Yoshida Y."/>
            <person name="Fujiwara M."/>
            <person name="Mori M."/>
            <person name="Tomita M."/>
            <person name="Arakawa K."/>
        </authorList>
    </citation>
    <scope>NUCLEOTIDE SEQUENCE [LARGE SCALE GENOMIC DNA]</scope>
</reference>
<dbReference type="AlphaFoldDB" id="A0A4Y2V224"/>
<organism evidence="2 3">
    <name type="scientific">Araneus ventricosus</name>
    <name type="common">Orbweaver spider</name>
    <name type="synonym">Epeira ventricosa</name>
    <dbReference type="NCBI Taxonomy" id="182803"/>
    <lineage>
        <taxon>Eukaryota</taxon>
        <taxon>Metazoa</taxon>
        <taxon>Ecdysozoa</taxon>
        <taxon>Arthropoda</taxon>
        <taxon>Chelicerata</taxon>
        <taxon>Arachnida</taxon>
        <taxon>Araneae</taxon>
        <taxon>Araneomorphae</taxon>
        <taxon>Entelegynae</taxon>
        <taxon>Araneoidea</taxon>
        <taxon>Araneidae</taxon>
        <taxon>Araneus</taxon>
    </lineage>
</organism>
<keyword evidence="3" id="KW-1185">Reference proteome</keyword>
<sequence length="313" mass="35869">MRMRKCLCKEGILRKLGSLPKTNSGSEILRFPTAENISKRKAEQAEKEARGEVIETKDFGKMKKPRLENRFNKRHNRTDRRNKHFNSANLHFRNERLLSTPKVISNVTLDSDTDSDDDSHIKLHQFPGITYLKENPVVQKPEEVVINSDEIDSDKIAQNELDSPKIPVLDKNEEEKDVDSDDEAPVEIPVNKTSPLLDVFSAKEDSDNEPPSEIPSEKCIEAELLENKESDIHEINDDSEVESPTKMPDAKVPLNEISNSDKLILKDKPSDKHSTDNGVKSNRKCFDRNRNKFSNRHYEVEQNTVRKSTLLEK</sequence>
<name>A0A4Y2V224_ARAVE</name>
<evidence type="ECO:0000313" key="2">
    <source>
        <dbReference type="EMBL" id="GBO18434.1"/>
    </source>
</evidence>
<feature type="non-terminal residue" evidence="2">
    <location>
        <position position="313"/>
    </location>
</feature>
<feature type="region of interest" description="Disordered" evidence="1">
    <location>
        <begin position="155"/>
        <end position="313"/>
    </location>
</feature>